<organism evidence="2">
    <name type="scientific">Mucor ambiguus</name>
    <dbReference type="NCBI Taxonomy" id="91626"/>
    <lineage>
        <taxon>Eukaryota</taxon>
        <taxon>Fungi</taxon>
        <taxon>Fungi incertae sedis</taxon>
        <taxon>Mucoromycota</taxon>
        <taxon>Mucoromycotina</taxon>
        <taxon>Mucoromycetes</taxon>
        <taxon>Mucorales</taxon>
        <taxon>Mucorineae</taxon>
        <taxon>Mucoraceae</taxon>
        <taxon>Mucor</taxon>
    </lineage>
</organism>
<name>A0A0C9MK31_9FUNG</name>
<evidence type="ECO:0000313" key="3">
    <source>
        <dbReference type="Proteomes" id="UP000053815"/>
    </source>
</evidence>
<reference evidence="2" key="1">
    <citation type="submission" date="2014-09" db="EMBL/GenBank/DDBJ databases">
        <title>Draft genome sequence of an oleaginous Mucoromycotina fungus Mucor ambiguus NBRC6742.</title>
        <authorList>
            <person name="Takeda I."/>
            <person name="Yamane N."/>
            <person name="Morita T."/>
            <person name="Tamano K."/>
            <person name="Machida M."/>
            <person name="Baker S."/>
            <person name="Koike H."/>
        </authorList>
    </citation>
    <scope>NUCLEOTIDE SEQUENCE</scope>
    <source>
        <strain evidence="2">NBRC 6742</strain>
    </source>
</reference>
<evidence type="ECO:0000313" key="2">
    <source>
        <dbReference type="EMBL" id="GAN07794.1"/>
    </source>
</evidence>
<dbReference type="OrthoDB" id="10510392at2759"/>
<feature type="compositionally biased region" description="Basic residues" evidence="1">
    <location>
        <begin position="43"/>
        <end position="54"/>
    </location>
</feature>
<dbReference type="Proteomes" id="UP000053815">
    <property type="component" value="Unassembled WGS sequence"/>
</dbReference>
<evidence type="ECO:0000256" key="1">
    <source>
        <dbReference type="SAM" id="MobiDB-lite"/>
    </source>
</evidence>
<dbReference type="AlphaFoldDB" id="A0A0C9MK31"/>
<protein>
    <submittedName>
        <fullName evidence="2">Uncharacterized protein</fullName>
    </submittedName>
</protein>
<feature type="region of interest" description="Disordered" evidence="1">
    <location>
        <begin position="32"/>
        <end position="80"/>
    </location>
</feature>
<feature type="compositionally biased region" description="Low complexity" evidence="1">
    <location>
        <begin position="32"/>
        <end position="42"/>
    </location>
</feature>
<accession>A0A0C9MK31</accession>
<proteinExistence type="predicted"/>
<gene>
    <name evidence="2" type="ORF">MAM1_0176d07298</name>
</gene>
<keyword evidence="3" id="KW-1185">Reference proteome</keyword>
<dbReference type="EMBL" id="DF836465">
    <property type="protein sequence ID" value="GAN07794.1"/>
    <property type="molecule type" value="Genomic_DNA"/>
</dbReference>
<sequence length="80" mass="8850">MSSNDDKKLTRLPGSTLDPQIQVILFDSNLPASHTSSASSIHAIKRSNSLRRQNKPSTITTSCEKETDQTEDEIYSPWSG</sequence>